<proteinExistence type="predicted"/>
<reference evidence="2" key="1">
    <citation type="journal article" date="2012" name="Science">
        <title>The Paleozoic origin of enzymatic lignin decomposition reconstructed from 31 fungal genomes.</title>
        <authorList>
            <person name="Floudas D."/>
            <person name="Binder M."/>
            <person name="Riley R."/>
            <person name="Barry K."/>
            <person name="Blanchette R.A."/>
            <person name="Henrissat B."/>
            <person name="Martinez A.T."/>
            <person name="Otillar R."/>
            <person name="Spatafora J.W."/>
            <person name="Yadav J.S."/>
            <person name="Aerts A."/>
            <person name="Benoit I."/>
            <person name="Boyd A."/>
            <person name="Carlson A."/>
            <person name="Copeland A."/>
            <person name="Coutinho P.M."/>
            <person name="de Vries R.P."/>
            <person name="Ferreira P."/>
            <person name="Findley K."/>
            <person name="Foster B."/>
            <person name="Gaskell J."/>
            <person name="Glotzer D."/>
            <person name="Gorecki P."/>
            <person name="Heitman J."/>
            <person name="Hesse C."/>
            <person name="Hori C."/>
            <person name="Igarashi K."/>
            <person name="Jurgens J.A."/>
            <person name="Kallen N."/>
            <person name="Kersten P."/>
            <person name="Kohler A."/>
            <person name="Kuees U."/>
            <person name="Kumar T.K.A."/>
            <person name="Kuo A."/>
            <person name="LaButti K."/>
            <person name="Larrondo L.F."/>
            <person name="Lindquist E."/>
            <person name="Ling A."/>
            <person name="Lombard V."/>
            <person name="Lucas S."/>
            <person name="Lundell T."/>
            <person name="Martin R."/>
            <person name="McLaughlin D.J."/>
            <person name="Morgenstern I."/>
            <person name="Morin E."/>
            <person name="Murat C."/>
            <person name="Nagy L.G."/>
            <person name="Nolan M."/>
            <person name="Ohm R.A."/>
            <person name="Patyshakuliyeva A."/>
            <person name="Rokas A."/>
            <person name="Ruiz-Duenas F.J."/>
            <person name="Sabat G."/>
            <person name="Salamov A."/>
            <person name="Samejima M."/>
            <person name="Schmutz J."/>
            <person name="Slot J.C."/>
            <person name="St John F."/>
            <person name="Stenlid J."/>
            <person name="Sun H."/>
            <person name="Sun S."/>
            <person name="Syed K."/>
            <person name="Tsang A."/>
            <person name="Wiebenga A."/>
            <person name="Young D."/>
            <person name="Pisabarro A."/>
            <person name="Eastwood D.C."/>
            <person name="Martin F."/>
            <person name="Cullen D."/>
            <person name="Grigoriev I.V."/>
            <person name="Hibbett D.S."/>
        </authorList>
    </citation>
    <scope>NUCLEOTIDE SEQUENCE [LARGE SCALE GENOMIC DNA]</scope>
    <source>
        <strain evidence="2">TFB10046</strain>
    </source>
</reference>
<protein>
    <submittedName>
        <fullName evidence="1">Uncharacterized protein</fullName>
    </submittedName>
</protein>
<gene>
    <name evidence="1" type="ORF">AURDEDRAFT_178436</name>
</gene>
<evidence type="ECO:0000313" key="2">
    <source>
        <dbReference type="Proteomes" id="UP000006514"/>
    </source>
</evidence>
<keyword evidence="2" id="KW-1185">Reference proteome</keyword>
<evidence type="ECO:0000313" key="1">
    <source>
        <dbReference type="EMBL" id="EJD32488.1"/>
    </source>
</evidence>
<name>J0WJP1_AURST</name>
<dbReference type="AlphaFoldDB" id="J0WJP1"/>
<organism evidence="1 2">
    <name type="scientific">Auricularia subglabra (strain TFB-10046 / SS5)</name>
    <name type="common">White-rot fungus</name>
    <name type="synonym">Auricularia delicata (strain TFB10046)</name>
    <dbReference type="NCBI Taxonomy" id="717982"/>
    <lineage>
        <taxon>Eukaryota</taxon>
        <taxon>Fungi</taxon>
        <taxon>Dikarya</taxon>
        <taxon>Basidiomycota</taxon>
        <taxon>Agaricomycotina</taxon>
        <taxon>Agaricomycetes</taxon>
        <taxon>Auriculariales</taxon>
        <taxon>Auriculariaceae</taxon>
        <taxon>Auricularia</taxon>
    </lineage>
</organism>
<dbReference type="InParanoid" id="J0WJP1"/>
<dbReference type="EMBL" id="JH688923">
    <property type="protein sequence ID" value="EJD32488.1"/>
    <property type="molecule type" value="Genomic_DNA"/>
</dbReference>
<accession>J0WJP1</accession>
<sequence length="68" mass="7511">MLGSDFRALPRRFEALKHLLPEPLVLVHLQYLVALQHARMAFGVAVHALVGLLVPRRLGASVIEMSQG</sequence>
<dbReference type="KEGG" id="adl:AURDEDRAFT_178436"/>
<dbReference type="Proteomes" id="UP000006514">
    <property type="component" value="Unassembled WGS sequence"/>
</dbReference>